<dbReference type="OrthoDB" id="6119976at2"/>
<proteinExistence type="predicted"/>
<reference evidence="2 3" key="1">
    <citation type="submission" date="2019-04" db="EMBL/GenBank/DDBJ databases">
        <title>Natronospirillum operosus gen. nov., sp. nov., a haloalkaliphilic satellite isolated from decaying biomass of laboratory culture of cyanobacterium Geitlerinema sp. and proposal of Natronospirillaceae fam. nov. and Saccharospirillaceae fam. nov.</title>
        <authorList>
            <person name="Kevbrin V."/>
            <person name="Boltyanskaya Y."/>
            <person name="Koziaeva V."/>
            <person name="Grouzdev D.S."/>
            <person name="Park M."/>
            <person name="Cho J."/>
        </authorList>
    </citation>
    <scope>NUCLEOTIDE SEQUENCE [LARGE SCALE GENOMIC DNA]</scope>
    <source>
        <strain evidence="2 3">G-116</strain>
    </source>
</reference>
<dbReference type="InterPro" id="IPR009998">
    <property type="entry name" value="YfaZ"/>
</dbReference>
<organism evidence="2 3">
    <name type="scientific">Natronospirillum operosum</name>
    <dbReference type="NCBI Taxonomy" id="2759953"/>
    <lineage>
        <taxon>Bacteria</taxon>
        <taxon>Pseudomonadati</taxon>
        <taxon>Pseudomonadota</taxon>
        <taxon>Gammaproteobacteria</taxon>
        <taxon>Oceanospirillales</taxon>
        <taxon>Natronospirillaceae</taxon>
        <taxon>Natronospirillum</taxon>
    </lineage>
</organism>
<keyword evidence="3" id="KW-1185">Reference proteome</keyword>
<name>A0A4Z0WIL7_9GAMM</name>
<protein>
    <recommendedName>
        <fullName evidence="4">YfaZ</fullName>
    </recommendedName>
</protein>
<accession>A0A4Z0WIL7</accession>
<sequence>MRMLKSMTRAAVAALALAWAAPAFAGGSVDVALTHESIRGEHGAVRAGTAAYLTVGGWYHLDNGQMINAGFHAIDPQNSRPELVAGLGGKTYLFKASGEDTSVAIGLGGFARYQPPNLNGFGGEVQAYYAPQVLAFSSLDQFLDLQVRVSYEVLPQGRLFVGYSHIQADYSDSVAEMDSALTLGFRVRY</sequence>
<evidence type="ECO:0008006" key="4">
    <source>
        <dbReference type="Google" id="ProtNLM"/>
    </source>
</evidence>
<evidence type="ECO:0000256" key="1">
    <source>
        <dbReference type="SAM" id="SignalP"/>
    </source>
</evidence>
<comment type="caution">
    <text evidence="2">The sequence shown here is derived from an EMBL/GenBank/DDBJ whole genome shotgun (WGS) entry which is preliminary data.</text>
</comment>
<keyword evidence="1" id="KW-0732">Signal</keyword>
<evidence type="ECO:0000313" key="2">
    <source>
        <dbReference type="EMBL" id="TGG95646.1"/>
    </source>
</evidence>
<feature type="signal peptide" evidence="1">
    <location>
        <begin position="1"/>
        <end position="25"/>
    </location>
</feature>
<dbReference type="Proteomes" id="UP000297475">
    <property type="component" value="Unassembled WGS sequence"/>
</dbReference>
<dbReference type="AlphaFoldDB" id="A0A4Z0WIL7"/>
<dbReference type="EMBL" id="SRMF01000001">
    <property type="protein sequence ID" value="TGG95646.1"/>
    <property type="molecule type" value="Genomic_DNA"/>
</dbReference>
<gene>
    <name evidence="2" type="ORF">E4656_04335</name>
</gene>
<dbReference type="Pfam" id="PF07437">
    <property type="entry name" value="YfaZ"/>
    <property type="match status" value="1"/>
</dbReference>
<feature type="chain" id="PRO_5021310053" description="YfaZ" evidence="1">
    <location>
        <begin position="26"/>
        <end position="189"/>
    </location>
</feature>
<evidence type="ECO:0000313" key="3">
    <source>
        <dbReference type="Proteomes" id="UP000297475"/>
    </source>
</evidence>